<comment type="caution">
    <text evidence="1">The sequence shown here is derived from an EMBL/GenBank/DDBJ whole genome shotgun (WGS) entry which is preliminary data.</text>
</comment>
<evidence type="ECO:0008006" key="3">
    <source>
        <dbReference type="Google" id="ProtNLM"/>
    </source>
</evidence>
<name>A0ABQ6VSL7_9PROT</name>
<dbReference type="EMBL" id="QYAZ01000001">
    <property type="protein sequence ID" value="KAB8123201.1"/>
    <property type="molecule type" value="Genomic_DNA"/>
</dbReference>
<proteinExistence type="predicted"/>
<accession>A0ABQ6VSL7</accession>
<evidence type="ECO:0000313" key="1">
    <source>
        <dbReference type="EMBL" id="KAB8123201.1"/>
    </source>
</evidence>
<keyword evidence="2" id="KW-1185">Reference proteome</keyword>
<sequence>MHEEGTHMPQPDPNSRLAAAGRIAHLLADELVQPVAPFVTDFVTQLVGGVQPLGVVFYGSVLREMDPEGILDFYVIVERLKDWRAGPVAREANRLLPPNVEYHEILVDDRLIRAKVAILSIDQFRRMTGPASLDTTVWARFCQPVRLVWIRGSEAADAILSCIVRAVGQAGRWAAVLGPESGTADEYWRALFAHTYGAELRVENGRRPRTLLAGQEERYRALLPDIWIADGLPFERSADMLTPRLTPGLRSRMREGWWLRGRVGRVLNISRLAKGAFTFEGGARYIAWKIQRHSGIILPLGPFSERHPLICLPYLLWKLRQAGFFRRRG</sequence>
<dbReference type="Proteomes" id="UP000427842">
    <property type="component" value="Unassembled WGS sequence"/>
</dbReference>
<gene>
    <name evidence="1" type="ORF">D3W54_02045</name>
</gene>
<reference evidence="1 2" key="1">
    <citation type="submission" date="2018-09" db="EMBL/GenBank/DDBJ databases">
        <title>Genome sequence and characterization of the bcs clusters for the production of nanocellulose from the low pH resistant strain Komagataeibacter medellinensis ID13488.</title>
        <authorList>
            <person name="Hernandez-Arriaga A.M."/>
            <person name="Del Cerro C."/>
            <person name="Urbina L."/>
            <person name="Eceiza A."/>
            <person name="Retegi A."/>
            <person name="Prieto M.A."/>
        </authorList>
    </citation>
    <scope>NUCLEOTIDE SEQUENCE [LARGE SCALE GENOMIC DNA]</scope>
    <source>
        <strain evidence="1 2">ID13488</strain>
    </source>
</reference>
<organism evidence="1 2">
    <name type="scientific">Komagataeibacter medellinensis</name>
    <dbReference type="NCBI Taxonomy" id="1177712"/>
    <lineage>
        <taxon>Bacteria</taxon>
        <taxon>Pseudomonadati</taxon>
        <taxon>Pseudomonadota</taxon>
        <taxon>Alphaproteobacteria</taxon>
        <taxon>Acetobacterales</taxon>
        <taxon>Acetobacteraceae</taxon>
        <taxon>Komagataeibacter</taxon>
    </lineage>
</organism>
<protein>
    <recommendedName>
        <fullName evidence="3">Phosphatidate cytidylyltransferase</fullName>
    </recommendedName>
</protein>
<evidence type="ECO:0000313" key="2">
    <source>
        <dbReference type="Proteomes" id="UP000427842"/>
    </source>
</evidence>